<keyword evidence="4" id="KW-0560">Oxidoreductase</keyword>
<evidence type="ECO:0000256" key="4">
    <source>
        <dbReference type="ARBA" id="ARBA00023002"/>
    </source>
</evidence>
<dbReference type="Gene3D" id="3.40.50.150">
    <property type="entry name" value="Vaccinia Virus protein VP39"/>
    <property type="match status" value="1"/>
</dbReference>
<protein>
    <submittedName>
        <fullName evidence="9">Averantin oxidoreductase</fullName>
    </submittedName>
</protein>
<comment type="cofactor">
    <cofactor evidence="1 7">
        <name>heme</name>
        <dbReference type="ChEBI" id="CHEBI:30413"/>
    </cofactor>
</comment>
<dbReference type="InterPro" id="IPR050121">
    <property type="entry name" value="Cytochrome_P450_monoxygenase"/>
</dbReference>
<evidence type="ECO:0000256" key="3">
    <source>
        <dbReference type="ARBA" id="ARBA00022723"/>
    </source>
</evidence>
<dbReference type="InterPro" id="IPR017972">
    <property type="entry name" value="Cyt_P450_CS"/>
</dbReference>
<dbReference type="GO" id="GO:0020037">
    <property type="term" value="F:heme binding"/>
    <property type="evidence" value="ECO:0007669"/>
    <property type="project" value="InterPro"/>
</dbReference>
<evidence type="ECO:0000256" key="8">
    <source>
        <dbReference type="SAM" id="MobiDB-lite"/>
    </source>
</evidence>
<keyword evidence="6" id="KW-0503">Monooxygenase</keyword>
<dbReference type="CDD" id="cd11062">
    <property type="entry name" value="CYP58-like"/>
    <property type="match status" value="1"/>
</dbReference>
<evidence type="ECO:0000256" key="1">
    <source>
        <dbReference type="ARBA" id="ARBA00001971"/>
    </source>
</evidence>
<evidence type="ECO:0000256" key="7">
    <source>
        <dbReference type="PIRSR" id="PIRSR602401-1"/>
    </source>
</evidence>
<dbReference type="InterPro" id="IPR002401">
    <property type="entry name" value="Cyt_P450_E_grp-I"/>
</dbReference>
<evidence type="ECO:0000313" key="9">
    <source>
        <dbReference type="EMBL" id="SLM34932.1"/>
    </source>
</evidence>
<feature type="compositionally biased region" description="Low complexity" evidence="8">
    <location>
        <begin position="675"/>
        <end position="684"/>
    </location>
</feature>
<dbReference type="GO" id="GO:0005506">
    <property type="term" value="F:iron ion binding"/>
    <property type="evidence" value="ECO:0007669"/>
    <property type="project" value="InterPro"/>
</dbReference>
<proteinExistence type="inferred from homology"/>
<dbReference type="PANTHER" id="PTHR24305">
    <property type="entry name" value="CYTOCHROME P450"/>
    <property type="match status" value="1"/>
</dbReference>
<evidence type="ECO:0000256" key="2">
    <source>
        <dbReference type="ARBA" id="ARBA00010617"/>
    </source>
</evidence>
<feature type="region of interest" description="Disordered" evidence="8">
    <location>
        <begin position="668"/>
        <end position="706"/>
    </location>
</feature>
<dbReference type="PRINTS" id="PR00463">
    <property type="entry name" value="EP450I"/>
</dbReference>
<dbReference type="PANTHER" id="PTHR24305:SF157">
    <property type="entry name" value="N-ACETYLTRYPTOPHAN 6-HYDROXYLASE IVOC-RELATED"/>
    <property type="match status" value="1"/>
</dbReference>
<dbReference type="InterPro" id="IPR036396">
    <property type="entry name" value="Cyt_P450_sf"/>
</dbReference>
<dbReference type="PROSITE" id="PS00086">
    <property type="entry name" value="CYTOCHROME_P450"/>
    <property type="match status" value="1"/>
</dbReference>
<sequence>MAGDQRWISIATSVLGAWLLTRIVQAVVSVYFGPLSHVPGPKLAAATTWWRAYIEVVKQVSWTDKLLELHSVYGIQEQLYPLLMVILLVKSMKLMWNLRAGDALHFSRPSTYHEIYNNTLRWDKDEILYHSFGEDHSSFGVLTYNESKKCKDRLTPLFSRRAVVNMQGLIQDKVNQFCEILKKNDADGKSSDLFLGFRCLTNDVIMCFCFARSVDALNAPGFKAPIIEAMDASGSSFPVFRNFALIRRFLFALPPWLSIRLSPATAGIFEVVQMLRAQVTEVVANPKLLQNAPHPIIYHELLKPREDAAEVPSFVSLCEEAQTLVFAGSDTVGNTLMLGTFHVLENTPILWRVKEEVLQAWPVLSECPKFEQLEKLPFLTAVIKESLRISPDVSSPLTRVVPSNGAKISGTAIPGGTLVGMSSIFVHNNESIYKDAFTFNPERWLGPDSKGLDTWLVPFSKGPRSCMGSTLAWCELYIAFAAMFRRFDMKLDDTSRAIQSLSSLKDYKKEALSSTLRRIESLQPLLDQRVQDADEGTPTTLPKGPLPVPSLCTLHNGGREFDNVQDHISNLEARNLPALQPGSASRAQPGLLDSAATFPAVPLGSAGDDEITHHPVHRAAARRAEYGQDGRRSPPRFAAGRRWRCAPSNPLLAGIDVARAGLWHRGHDGHGAGAAGPAPRRAGAQVEAGKTPSKEAAKTPGVDGSAVEGDPLPGFQVFALNWETTSVSSLAPTLGESASGLNLVLTCGCNYSPYLFEPFVRACAENTARPPVACLIAQQLRPEPVFEAWLASSMREFAVRKVPDELLDEDLQSSKVFVLHSGILKTAAEGWPLCR</sequence>
<dbReference type="InterPro" id="IPR001128">
    <property type="entry name" value="Cyt_P450"/>
</dbReference>
<feature type="binding site" description="axial binding residue" evidence="7">
    <location>
        <position position="466"/>
    </location>
    <ligand>
        <name>heme</name>
        <dbReference type="ChEBI" id="CHEBI:30413"/>
    </ligand>
    <ligandPart>
        <name>Fe</name>
        <dbReference type="ChEBI" id="CHEBI:18248"/>
    </ligandPart>
</feature>
<dbReference type="SUPFAM" id="SSF48264">
    <property type="entry name" value="Cytochrome P450"/>
    <property type="match status" value="1"/>
</dbReference>
<dbReference type="GO" id="GO:0004497">
    <property type="term" value="F:monooxygenase activity"/>
    <property type="evidence" value="ECO:0007669"/>
    <property type="project" value="UniProtKB-KW"/>
</dbReference>
<evidence type="ECO:0000313" key="10">
    <source>
        <dbReference type="Proteomes" id="UP000192927"/>
    </source>
</evidence>
<reference evidence="10" key="1">
    <citation type="submission" date="2017-03" db="EMBL/GenBank/DDBJ databases">
        <authorList>
            <person name="Sharma R."/>
            <person name="Thines M."/>
        </authorList>
    </citation>
    <scope>NUCLEOTIDE SEQUENCE [LARGE SCALE GENOMIC DNA]</scope>
</reference>
<dbReference type="Gene3D" id="1.10.630.10">
    <property type="entry name" value="Cytochrome P450"/>
    <property type="match status" value="1"/>
</dbReference>
<accession>A0A1W5CVX2</accession>
<dbReference type="PRINTS" id="PR00385">
    <property type="entry name" value="P450"/>
</dbReference>
<evidence type="ECO:0000256" key="6">
    <source>
        <dbReference type="ARBA" id="ARBA00023033"/>
    </source>
</evidence>
<keyword evidence="7" id="KW-0349">Heme</keyword>
<dbReference type="Pfam" id="PF00067">
    <property type="entry name" value="p450"/>
    <property type="match status" value="1"/>
</dbReference>
<dbReference type="Proteomes" id="UP000192927">
    <property type="component" value="Unassembled WGS sequence"/>
</dbReference>
<evidence type="ECO:0000256" key="5">
    <source>
        <dbReference type="ARBA" id="ARBA00023004"/>
    </source>
</evidence>
<dbReference type="InterPro" id="IPR029063">
    <property type="entry name" value="SAM-dependent_MTases_sf"/>
</dbReference>
<keyword evidence="5 7" id="KW-0408">Iron</keyword>
<dbReference type="EMBL" id="FWEW01000443">
    <property type="protein sequence ID" value="SLM34932.1"/>
    <property type="molecule type" value="Genomic_DNA"/>
</dbReference>
<comment type="similarity">
    <text evidence="2">Belongs to the cytochrome P450 family.</text>
</comment>
<dbReference type="AlphaFoldDB" id="A0A1W5CVX2"/>
<keyword evidence="10" id="KW-1185">Reference proteome</keyword>
<name>A0A1W5CVX2_9LECA</name>
<dbReference type="GO" id="GO:0016705">
    <property type="term" value="F:oxidoreductase activity, acting on paired donors, with incorporation or reduction of molecular oxygen"/>
    <property type="evidence" value="ECO:0007669"/>
    <property type="project" value="InterPro"/>
</dbReference>
<organism evidence="9 10">
    <name type="scientific">Lasallia pustulata</name>
    <dbReference type="NCBI Taxonomy" id="136370"/>
    <lineage>
        <taxon>Eukaryota</taxon>
        <taxon>Fungi</taxon>
        <taxon>Dikarya</taxon>
        <taxon>Ascomycota</taxon>
        <taxon>Pezizomycotina</taxon>
        <taxon>Lecanoromycetes</taxon>
        <taxon>OSLEUM clade</taxon>
        <taxon>Umbilicariomycetidae</taxon>
        <taxon>Umbilicariales</taxon>
        <taxon>Umbilicariaceae</taxon>
        <taxon>Lasallia</taxon>
    </lineage>
</organism>
<keyword evidence="3 7" id="KW-0479">Metal-binding</keyword>